<dbReference type="OrthoDB" id="4158087at2759"/>
<dbReference type="Proteomes" id="UP000027920">
    <property type="component" value="Unassembled WGS sequence"/>
</dbReference>
<accession>A0A072PQZ3</accession>
<feature type="non-terminal residue" evidence="1">
    <location>
        <position position="412"/>
    </location>
</feature>
<name>A0A072PQZ3_9EURO</name>
<organism evidence="1 2">
    <name type="scientific">Exophiala aquamarina CBS 119918</name>
    <dbReference type="NCBI Taxonomy" id="1182545"/>
    <lineage>
        <taxon>Eukaryota</taxon>
        <taxon>Fungi</taxon>
        <taxon>Dikarya</taxon>
        <taxon>Ascomycota</taxon>
        <taxon>Pezizomycotina</taxon>
        <taxon>Eurotiomycetes</taxon>
        <taxon>Chaetothyriomycetidae</taxon>
        <taxon>Chaetothyriales</taxon>
        <taxon>Herpotrichiellaceae</taxon>
        <taxon>Exophiala</taxon>
    </lineage>
</organism>
<dbReference type="GeneID" id="25275096"/>
<dbReference type="AlphaFoldDB" id="A0A072PQZ3"/>
<evidence type="ECO:0000313" key="1">
    <source>
        <dbReference type="EMBL" id="KEF62172.1"/>
    </source>
</evidence>
<sequence>MSPTVLDSFRGDLLSTLPFTRSANAFNSIDEYIQIHRGEDLVLKIAPDVAHPVISVVFPSAVQDPCVFHCFLAAAQSLYEFRRSPWPPERSSVMSHLQGKAFSALQQRLSAPSAHLDDGVLYSIIHLMIAAGGQYDSAAVKSHLIGIRQIIVLRGGLGNTPAHQTIRGILTVIEYFNALDQYLDGSPDDLEAIPSSQLDYARHPFSPRLCKLIATLPDGFAEVALSGRISVQCIQLLSSVASWQSLINESPTTSSGSSDQTRDRLCRLFCDPRECARNAVLILLYMKRSGKPLGLEYIICIGLAICVRHLSQENRTSLFDNKLLDSMMKNIKAIKSPQPSDSEAILWLSLIVNWRTQSIHPVKKADDVLDLVITKFPGLQTWKKVSTVCQKFWWFDCLKDDLEKCWRKSFER</sequence>
<dbReference type="PANTHER" id="PTHR37540:SF5">
    <property type="entry name" value="TRANSCRIPTION FACTOR DOMAIN-CONTAINING PROTEIN"/>
    <property type="match status" value="1"/>
</dbReference>
<dbReference type="VEuPathDB" id="FungiDB:A1O9_00144"/>
<dbReference type="EMBL" id="AMGV01000001">
    <property type="protein sequence ID" value="KEF62172.1"/>
    <property type="molecule type" value="Genomic_DNA"/>
</dbReference>
<dbReference type="PANTHER" id="PTHR37540">
    <property type="entry name" value="TRANSCRIPTION FACTOR (ACR-2), PUTATIVE-RELATED-RELATED"/>
    <property type="match status" value="1"/>
</dbReference>
<dbReference type="InterPro" id="IPR021858">
    <property type="entry name" value="Fun_TF"/>
</dbReference>
<dbReference type="HOGENOM" id="CLU_032227_2_0_1"/>
<protein>
    <submittedName>
        <fullName evidence="1">Uncharacterized protein</fullName>
    </submittedName>
</protein>
<reference evidence="1 2" key="1">
    <citation type="submission" date="2013-03" db="EMBL/GenBank/DDBJ databases">
        <title>The Genome Sequence of Exophiala aquamarina CBS 119918.</title>
        <authorList>
            <consortium name="The Broad Institute Genomics Platform"/>
            <person name="Cuomo C."/>
            <person name="de Hoog S."/>
            <person name="Gorbushina A."/>
            <person name="Walker B."/>
            <person name="Young S.K."/>
            <person name="Zeng Q."/>
            <person name="Gargeya S."/>
            <person name="Fitzgerald M."/>
            <person name="Haas B."/>
            <person name="Abouelleil A."/>
            <person name="Allen A.W."/>
            <person name="Alvarado L."/>
            <person name="Arachchi H.M."/>
            <person name="Berlin A.M."/>
            <person name="Chapman S.B."/>
            <person name="Gainer-Dewar J."/>
            <person name="Goldberg J."/>
            <person name="Griggs A."/>
            <person name="Gujja S."/>
            <person name="Hansen M."/>
            <person name="Howarth C."/>
            <person name="Imamovic A."/>
            <person name="Ireland A."/>
            <person name="Larimer J."/>
            <person name="McCowan C."/>
            <person name="Murphy C."/>
            <person name="Pearson M."/>
            <person name="Poon T.W."/>
            <person name="Priest M."/>
            <person name="Roberts A."/>
            <person name="Saif S."/>
            <person name="Shea T."/>
            <person name="Sisk P."/>
            <person name="Sykes S."/>
            <person name="Wortman J."/>
            <person name="Nusbaum C."/>
            <person name="Birren B."/>
        </authorList>
    </citation>
    <scope>NUCLEOTIDE SEQUENCE [LARGE SCALE GENOMIC DNA]</scope>
    <source>
        <strain evidence="1 2">CBS 119918</strain>
    </source>
</reference>
<keyword evidence="2" id="KW-1185">Reference proteome</keyword>
<dbReference type="Pfam" id="PF11951">
    <property type="entry name" value="Fungal_trans_2"/>
    <property type="match status" value="1"/>
</dbReference>
<gene>
    <name evidence="1" type="ORF">A1O9_00144</name>
</gene>
<proteinExistence type="predicted"/>
<evidence type="ECO:0000313" key="2">
    <source>
        <dbReference type="Proteomes" id="UP000027920"/>
    </source>
</evidence>
<dbReference type="RefSeq" id="XP_013264762.1">
    <property type="nucleotide sequence ID" value="XM_013409308.1"/>
</dbReference>
<comment type="caution">
    <text evidence="1">The sequence shown here is derived from an EMBL/GenBank/DDBJ whole genome shotgun (WGS) entry which is preliminary data.</text>
</comment>